<dbReference type="AlphaFoldDB" id="A0A7C5QJ13"/>
<dbReference type="InterPro" id="IPR029063">
    <property type="entry name" value="SAM-dependent_MTases_sf"/>
</dbReference>
<comment type="caution">
    <text evidence="4">The sequence shown here is derived from an EMBL/GenBank/DDBJ whole genome shotgun (WGS) entry which is preliminary data.</text>
</comment>
<dbReference type="GO" id="GO:0032259">
    <property type="term" value="P:methylation"/>
    <property type="evidence" value="ECO:0007669"/>
    <property type="project" value="UniProtKB-KW"/>
</dbReference>
<proteinExistence type="predicted"/>
<dbReference type="Gene3D" id="3.40.50.150">
    <property type="entry name" value="Vaccinia Virus protein VP39"/>
    <property type="match status" value="1"/>
</dbReference>
<accession>A0A7C5QJ13</accession>
<name>A0A7C5QJ13_CALS0</name>
<evidence type="ECO:0000259" key="3">
    <source>
        <dbReference type="Pfam" id="PF02384"/>
    </source>
</evidence>
<keyword evidence="1 4" id="KW-0489">Methyltransferase</keyword>
<dbReference type="GO" id="GO:0008170">
    <property type="term" value="F:N-methyltransferase activity"/>
    <property type="evidence" value="ECO:0007669"/>
    <property type="project" value="InterPro"/>
</dbReference>
<sequence length="377" mass="42207">MGLTGFDKLLREYLDAIRLVRSEAERADRFRDFVRKVFPDVEVGGIRGFYPGLERYLKTVGVGQVVRGRADALFGSLVVEFESVLDKAHEDKAREQLSKYVVAIWSAQADLGQPRGRLTAVATDGVVFVVYSPRSLVSRGPVALEQVILEEVDRVDISSLKAEDAYVWLKRYIITAAGELRPVDPDEFAREFGVGSRVFRETIKKLEAGWGKAKADSIALYEQWDSHLRIVYGSAVGSEELYLRHTYLATLAKLVVYSAYSGGALPVSREELVKILDGSIFREWRIVNFIEEDLFSWVHRVDEGVEAAQFIASGLSSYDLTTVTLDVFKEIYQGLVDPEARHDLGEYYTPDWLAEMIVGDVVGDNPYQSVLDPACGS</sequence>
<evidence type="ECO:0000313" key="4">
    <source>
        <dbReference type="EMBL" id="HHK68094.1"/>
    </source>
</evidence>
<evidence type="ECO:0000256" key="2">
    <source>
        <dbReference type="ARBA" id="ARBA00022679"/>
    </source>
</evidence>
<dbReference type="PANTHER" id="PTHR33841">
    <property type="entry name" value="DNA METHYLTRANSFERASE YEEA-RELATED"/>
    <property type="match status" value="1"/>
</dbReference>
<gene>
    <name evidence="4" type="ORF">ENM11_02915</name>
</gene>
<feature type="domain" description="DNA methylase adenine-specific" evidence="3">
    <location>
        <begin position="326"/>
        <end position="377"/>
    </location>
</feature>
<protein>
    <submittedName>
        <fullName evidence="4">SAM-dependent DNA methyltransferase</fullName>
    </submittedName>
</protein>
<dbReference type="InterPro" id="IPR050953">
    <property type="entry name" value="N4_N6_ade-DNA_methylase"/>
</dbReference>
<organism evidence="4">
    <name type="scientific">Caldiarchaeum subterraneum</name>
    <dbReference type="NCBI Taxonomy" id="311458"/>
    <lineage>
        <taxon>Archaea</taxon>
        <taxon>Nitrososphaerota</taxon>
        <taxon>Candidatus Caldarchaeales</taxon>
        <taxon>Candidatus Caldarchaeaceae</taxon>
        <taxon>Candidatus Caldarchaeum</taxon>
    </lineage>
</organism>
<dbReference type="EMBL" id="DRWN01000023">
    <property type="protein sequence ID" value="HHK68094.1"/>
    <property type="molecule type" value="Genomic_DNA"/>
</dbReference>
<evidence type="ECO:0000256" key="1">
    <source>
        <dbReference type="ARBA" id="ARBA00022603"/>
    </source>
</evidence>
<keyword evidence="2 4" id="KW-0808">Transferase</keyword>
<dbReference type="InterPro" id="IPR003356">
    <property type="entry name" value="DNA_methylase_A-5"/>
</dbReference>
<dbReference type="GO" id="GO:0003677">
    <property type="term" value="F:DNA binding"/>
    <property type="evidence" value="ECO:0007669"/>
    <property type="project" value="InterPro"/>
</dbReference>
<reference evidence="4" key="1">
    <citation type="journal article" date="2020" name="mSystems">
        <title>Genome- and Community-Level Interaction Insights into Carbon Utilization and Element Cycling Functions of Hydrothermarchaeota in Hydrothermal Sediment.</title>
        <authorList>
            <person name="Zhou Z."/>
            <person name="Liu Y."/>
            <person name="Xu W."/>
            <person name="Pan J."/>
            <person name="Luo Z.H."/>
            <person name="Li M."/>
        </authorList>
    </citation>
    <scope>NUCLEOTIDE SEQUENCE [LARGE SCALE GENOMIC DNA]</scope>
    <source>
        <strain evidence="4">SpSt-1056</strain>
    </source>
</reference>
<dbReference type="PRINTS" id="PR00507">
    <property type="entry name" value="N12N6MTFRASE"/>
</dbReference>
<dbReference type="SUPFAM" id="SSF53335">
    <property type="entry name" value="S-adenosyl-L-methionine-dependent methyltransferases"/>
    <property type="match status" value="1"/>
</dbReference>
<dbReference type="PANTHER" id="PTHR33841:SF4">
    <property type="entry name" value="RESTRICTION MODIFICATION SYSTEM DNA SPECIFICITY DOMAIN"/>
    <property type="match status" value="1"/>
</dbReference>
<dbReference type="Pfam" id="PF02384">
    <property type="entry name" value="N6_Mtase"/>
    <property type="match status" value="1"/>
</dbReference>